<dbReference type="Proteomes" id="UP000187203">
    <property type="component" value="Unassembled WGS sequence"/>
</dbReference>
<evidence type="ECO:0000256" key="6">
    <source>
        <dbReference type="ARBA" id="ARBA00023136"/>
    </source>
</evidence>
<keyword evidence="3 7" id="KW-0812">Transmembrane</keyword>
<protein>
    <submittedName>
        <fullName evidence="9">Amino acid transporter, transmembrane</fullName>
    </submittedName>
</protein>
<feature type="domain" description="Amino acid transporter transmembrane" evidence="8">
    <location>
        <begin position="14"/>
        <end position="89"/>
    </location>
</feature>
<dbReference type="AlphaFoldDB" id="A0A1R3GN66"/>
<feature type="transmembrane region" description="Helical" evidence="7">
    <location>
        <begin position="52"/>
        <end position="74"/>
    </location>
</feature>
<accession>A0A1R3GN66</accession>
<dbReference type="OrthoDB" id="40134at2759"/>
<evidence type="ECO:0000256" key="3">
    <source>
        <dbReference type="ARBA" id="ARBA00022692"/>
    </source>
</evidence>
<evidence type="ECO:0000256" key="7">
    <source>
        <dbReference type="SAM" id="Phobius"/>
    </source>
</evidence>
<feature type="transmembrane region" description="Helical" evidence="7">
    <location>
        <begin position="15"/>
        <end position="40"/>
    </location>
</feature>
<gene>
    <name evidence="9" type="ORF">COLO4_34157</name>
</gene>
<dbReference type="STRING" id="93759.A0A1R3GN66"/>
<dbReference type="EMBL" id="AWUE01022103">
    <property type="protein sequence ID" value="OMO59558.1"/>
    <property type="molecule type" value="Genomic_DNA"/>
</dbReference>
<evidence type="ECO:0000256" key="4">
    <source>
        <dbReference type="ARBA" id="ARBA00022970"/>
    </source>
</evidence>
<comment type="subcellular location">
    <subcellularLocation>
        <location evidence="1">Membrane</location>
    </subcellularLocation>
</comment>
<name>A0A1R3GN66_9ROSI</name>
<proteinExistence type="predicted"/>
<evidence type="ECO:0000256" key="5">
    <source>
        <dbReference type="ARBA" id="ARBA00022989"/>
    </source>
</evidence>
<dbReference type="InterPro" id="IPR013057">
    <property type="entry name" value="AA_transpt_TM"/>
</dbReference>
<keyword evidence="4" id="KW-0029">Amino-acid transport</keyword>
<evidence type="ECO:0000259" key="8">
    <source>
        <dbReference type="Pfam" id="PF01490"/>
    </source>
</evidence>
<dbReference type="GO" id="GO:0006865">
    <property type="term" value="P:amino acid transport"/>
    <property type="evidence" value="ECO:0007669"/>
    <property type="project" value="UniProtKB-KW"/>
</dbReference>
<dbReference type="GO" id="GO:0016020">
    <property type="term" value="C:membrane"/>
    <property type="evidence" value="ECO:0007669"/>
    <property type="project" value="UniProtKB-SubCell"/>
</dbReference>
<keyword evidence="10" id="KW-1185">Reference proteome</keyword>
<keyword evidence="2" id="KW-0813">Transport</keyword>
<dbReference type="Pfam" id="PF01490">
    <property type="entry name" value="Aa_trans"/>
    <property type="match status" value="1"/>
</dbReference>
<keyword evidence="5 7" id="KW-1133">Transmembrane helix</keyword>
<feature type="non-terminal residue" evidence="9">
    <location>
        <position position="93"/>
    </location>
</feature>
<comment type="caution">
    <text evidence="9">The sequence shown here is derived from an EMBL/GenBank/DDBJ whole genome shotgun (WGS) entry which is preliminary data.</text>
</comment>
<reference evidence="10" key="1">
    <citation type="submission" date="2013-09" db="EMBL/GenBank/DDBJ databases">
        <title>Corchorus olitorius genome sequencing.</title>
        <authorList>
            <person name="Alam M."/>
            <person name="Haque M.S."/>
            <person name="Islam M.S."/>
            <person name="Emdad E.M."/>
            <person name="Islam M.M."/>
            <person name="Ahmed B."/>
            <person name="Halim A."/>
            <person name="Hossen Q.M.M."/>
            <person name="Hossain M.Z."/>
            <person name="Ahmed R."/>
            <person name="Khan M.M."/>
            <person name="Islam R."/>
            <person name="Rashid M.M."/>
            <person name="Khan S.A."/>
            <person name="Rahman M.S."/>
            <person name="Alam M."/>
            <person name="Yahiya A.S."/>
            <person name="Khan M.S."/>
            <person name="Azam M.S."/>
            <person name="Haque T."/>
            <person name="Lashkar M.Z.H."/>
            <person name="Akhand A.I."/>
            <person name="Morshed G."/>
            <person name="Roy S."/>
            <person name="Uddin K.S."/>
            <person name="Rabeya T."/>
            <person name="Hossain A.S."/>
            <person name="Chowdhury A."/>
            <person name="Snigdha A.R."/>
            <person name="Mortoza M.S."/>
            <person name="Matin S.A."/>
            <person name="Hoque S.M.E."/>
            <person name="Islam M.K."/>
            <person name="Roy D.K."/>
            <person name="Haider R."/>
            <person name="Moosa M.M."/>
            <person name="Elias S.M."/>
            <person name="Hasan A.M."/>
            <person name="Jahan S."/>
            <person name="Shafiuddin M."/>
            <person name="Mahmood N."/>
            <person name="Shommy N.S."/>
        </authorList>
    </citation>
    <scope>NUCLEOTIDE SEQUENCE [LARGE SCALE GENOMIC DNA]</scope>
    <source>
        <strain evidence="10">cv. O-4</strain>
    </source>
</reference>
<evidence type="ECO:0000256" key="1">
    <source>
        <dbReference type="ARBA" id="ARBA00004370"/>
    </source>
</evidence>
<evidence type="ECO:0000256" key="2">
    <source>
        <dbReference type="ARBA" id="ARBA00022448"/>
    </source>
</evidence>
<organism evidence="9 10">
    <name type="scientific">Corchorus olitorius</name>
    <dbReference type="NCBI Taxonomy" id="93759"/>
    <lineage>
        <taxon>Eukaryota</taxon>
        <taxon>Viridiplantae</taxon>
        <taxon>Streptophyta</taxon>
        <taxon>Embryophyta</taxon>
        <taxon>Tracheophyta</taxon>
        <taxon>Spermatophyta</taxon>
        <taxon>Magnoliopsida</taxon>
        <taxon>eudicotyledons</taxon>
        <taxon>Gunneridae</taxon>
        <taxon>Pentapetalae</taxon>
        <taxon>rosids</taxon>
        <taxon>malvids</taxon>
        <taxon>Malvales</taxon>
        <taxon>Malvaceae</taxon>
        <taxon>Grewioideae</taxon>
        <taxon>Apeibeae</taxon>
        <taxon>Corchorus</taxon>
    </lineage>
</organism>
<keyword evidence="6 7" id="KW-0472">Membrane</keyword>
<sequence length="93" mass="10068">MLYYVTLFRGLSQSVLSLISAGGVVASILVVLCLCWVCLLNNVGFCHKGTTLNLFMLPVAIGLYGYCYSGHAVFPNIYTSMAKPNQFPSVLLA</sequence>
<evidence type="ECO:0000313" key="9">
    <source>
        <dbReference type="EMBL" id="OMO59558.1"/>
    </source>
</evidence>
<evidence type="ECO:0000313" key="10">
    <source>
        <dbReference type="Proteomes" id="UP000187203"/>
    </source>
</evidence>